<comment type="subunit">
    <text evidence="10">Component of the oligosaccharyltransferase (OST) complex.</text>
</comment>
<evidence type="ECO:0000256" key="2">
    <source>
        <dbReference type="ARBA" id="ARBA00004115"/>
    </source>
</evidence>
<dbReference type="PANTHER" id="PTHR21049:SF0">
    <property type="entry name" value="DOLICHYL-DIPHOSPHOOLIGOSACCHARIDE--PROTEIN GLYCOSYLTRANSFERASE SUBUNIT 1"/>
    <property type="match status" value="1"/>
</dbReference>
<gene>
    <name evidence="12" type="ORF">GOP47_0023507</name>
</gene>
<sequence>MNKLSLDKEHLMQELLQGLKQLEGPKSEHRFSASGQRLQLLSTVLLPLPKALKKKRPPAKQFAGSGKVKNRATPVNLPVKLIKSEAILSEGVVLFSIILNKPLKASEPTLMDTTSFKLPSNPRIESYTKVNPVKLADAEIKYGPYENIPAFSSLPITVHYENNQPFVVVEELVQEIEISNWGNIYVTENYQLTHGGAKHKGGFSRLDFQARPGISGRASPRGLQACLPPRAYSVYYRDEIGNVSTSHLHLDKDKTELLFEPRCPLLGGWHVTFTIGYGVPLQDFVFRAADGQRYLRFPFGCPIQDVVVKKLVVTVVLPEGSKEPSVQVPFTVEESNEVKYSYLDSVGRIVVVLTKKNVVQEHNVFFEIYFKFNPMAMLVEPLMLVTGFFLFSIAYVAYARLEFSISKSSASYQARIQRAELIDVVGRTALIAGYARHGQRVKSRRCPASLMQGASTTDVQSRGTPLKHYDRYLILSRWAFNAPHGMHRLQSPQSTHRDPPDFKLHQEKT</sequence>
<comment type="pathway">
    <text evidence="3 10">Protein modification; protein glycosylation.</text>
</comment>
<dbReference type="PANTHER" id="PTHR21049">
    <property type="entry name" value="RIBOPHORIN I"/>
    <property type="match status" value="1"/>
</dbReference>
<evidence type="ECO:0000256" key="11">
    <source>
        <dbReference type="SAM" id="MobiDB-lite"/>
    </source>
</evidence>
<evidence type="ECO:0000256" key="1">
    <source>
        <dbReference type="ARBA" id="ARBA00002791"/>
    </source>
</evidence>
<evidence type="ECO:0000256" key="5">
    <source>
        <dbReference type="ARBA" id="ARBA00022692"/>
    </source>
</evidence>
<evidence type="ECO:0000256" key="6">
    <source>
        <dbReference type="ARBA" id="ARBA00022729"/>
    </source>
</evidence>
<keyword evidence="7 10" id="KW-0256">Endoplasmic reticulum</keyword>
<comment type="subcellular location">
    <subcellularLocation>
        <location evidence="2 10">Endoplasmic reticulum membrane</location>
        <topology evidence="2 10">Single-pass type I membrane protein</topology>
    </subcellularLocation>
</comment>
<dbReference type="InterPro" id="IPR007676">
    <property type="entry name" value="Ribophorin_I"/>
</dbReference>
<dbReference type="OrthoDB" id="310030at2759"/>
<comment type="function">
    <text evidence="1 10">Subunit of the oligosaccharyl transferase (OST) complex that catalyzes the initial transfer of a defined glycan (Glc(3)Man(9)GlcNAc(2) in eukaryotes) from the lipid carrier dolichol-pyrophosphate to an asparagine residue within an Asn-X-Ser/Thr consensus motif in nascent polypeptide chains, the first step in protein N-glycosylation. N-glycosylation occurs cotranslationally and the complex associates with the Sec61 complex at the channel-forming translocon complex that mediates protein translocation across the endoplasmic reticulum (ER). All subunits are required for a maximal enzyme activity.</text>
</comment>
<evidence type="ECO:0000313" key="13">
    <source>
        <dbReference type="Proteomes" id="UP000886520"/>
    </source>
</evidence>
<keyword evidence="13" id="KW-1185">Reference proteome</keyword>
<keyword evidence="9 10" id="KW-0472">Membrane</keyword>
<dbReference type="AlphaFoldDB" id="A0A9D4U4N1"/>
<dbReference type="Pfam" id="PF04597">
    <property type="entry name" value="Ribophorin_I"/>
    <property type="match status" value="1"/>
</dbReference>
<evidence type="ECO:0000256" key="10">
    <source>
        <dbReference type="RuleBase" id="RU361143"/>
    </source>
</evidence>
<evidence type="ECO:0000256" key="4">
    <source>
        <dbReference type="ARBA" id="ARBA00008905"/>
    </source>
</evidence>
<reference evidence="12" key="1">
    <citation type="submission" date="2021-01" db="EMBL/GenBank/DDBJ databases">
        <title>Adiantum capillus-veneris genome.</title>
        <authorList>
            <person name="Fang Y."/>
            <person name="Liao Q."/>
        </authorList>
    </citation>
    <scope>NUCLEOTIDE SEQUENCE</scope>
    <source>
        <strain evidence="12">H3</strain>
        <tissue evidence="12">Leaf</tissue>
    </source>
</reference>
<dbReference type="EMBL" id="JABFUD020000023">
    <property type="protein sequence ID" value="KAI5061002.1"/>
    <property type="molecule type" value="Genomic_DNA"/>
</dbReference>
<comment type="caution">
    <text evidence="12">The sequence shown here is derived from an EMBL/GenBank/DDBJ whole genome shotgun (WGS) entry which is preliminary data.</text>
</comment>
<evidence type="ECO:0000256" key="3">
    <source>
        <dbReference type="ARBA" id="ARBA00004922"/>
    </source>
</evidence>
<proteinExistence type="inferred from homology"/>
<accession>A0A9D4U4N1</accession>
<keyword evidence="6" id="KW-0732">Signal</keyword>
<dbReference type="GO" id="GO:0008250">
    <property type="term" value="C:oligosaccharyltransferase complex"/>
    <property type="evidence" value="ECO:0007669"/>
    <property type="project" value="UniProtKB-UniRule"/>
</dbReference>
<feature type="compositionally biased region" description="Basic and acidic residues" evidence="11">
    <location>
        <begin position="495"/>
        <end position="509"/>
    </location>
</feature>
<feature type="region of interest" description="Disordered" evidence="11">
    <location>
        <begin position="486"/>
        <end position="509"/>
    </location>
</feature>
<name>A0A9D4U4N1_ADICA</name>
<feature type="transmembrane region" description="Helical" evidence="10">
    <location>
        <begin position="375"/>
        <end position="398"/>
    </location>
</feature>
<comment type="similarity">
    <text evidence="4 10">Belongs to the OST1 family.</text>
</comment>
<evidence type="ECO:0000256" key="9">
    <source>
        <dbReference type="ARBA" id="ARBA00023136"/>
    </source>
</evidence>
<keyword evidence="8 10" id="KW-1133">Transmembrane helix</keyword>
<organism evidence="12 13">
    <name type="scientific">Adiantum capillus-veneris</name>
    <name type="common">Maidenhair fern</name>
    <dbReference type="NCBI Taxonomy" id="13818"/>
    <lineage>
        <taxon>Eukaryota</taxon>
        <taxon>Viridiplantae</taxon>
        <taxon>Streptophyta</taxon>
        <taxon>Embryophyta</taxon>
        <taxon>Tracheophyta</taxon>
        <taxon>Polypodiopsida</taxon>
        <taxon>Polypodiidae</taxon>
        <taxon>Polypodiales</taxon>
        <taxon>Pteridineae</taxon>
        <taxon>Pteridaceae</taxon>
        <taxon>Vittarioideae</taxon>
        <taxon>Adiantum</taxon>
    </lineage>
</organism>
<keyword evidence="5 10" id="KW-0812">Transmembrane</keyword>
<evidence type="ECO:0000313" key="12">
    <source>
        <dbReference type="EMBL" id="KAI5061002.1"/>
    </source>
</evidence>
<evidence type="ECO:0000256" key="7">
    <source>
        <dbReference type="ARBA" id="ARBA00022824"/>
    </source>
</evidence>
<dbReference type="GO" id="GO:0018279">
    <property type="term" value="P:protein N-linked glycosylation via asparagine"/>
    <property type="evidence" value="ECO:0007669"/>
    <property type="project" value="TreeGrafter"/>
</dbReference>
<dbReference type="Proteomes" id="UP000886520">
    <property type="component" value="Chromosome 23"/>
</dbReference>
<evidence type="ECO:0000256" key="8">
    <source>
        <dbReference type="ARBA" id="ARBA00022989"/>
    </source>
</evidence>
<protein>
    <recommendedName>
        <fullName evidence="10">Dolichyl-diphosphooligosaccharide--protein glycosyltransferase subunit 1</fullName>
    </recommendedName>
</protein>